<dbReference type="SMART" id="SM00248">
    <property type="entry name" value="ANK"/>
    <property type="match status" value="2"/>
</dbReference>
<reference evidence="5 6" key="1">
    <citation type="submission" date="2017-12" db="EMBL/GenBank/DDBJ databases">
        <title>Comparative genomics of Botrytis spp.</title>
        <authorList>
            <person name="Valero-Jimenez C.A."/>
            <person name="Tapia P."/>
            <person name="Veloso J."/>
            <person name="Silva-Moreno E."/>
            <person name="Staats M."/>
            <person name="Valdes J.H."/>
            <person name="Van Kan J.A.L."/>
        </authorList>
    </citation>
    <scope>NUCLEOTIDE SEQUENCE [LARGE SCALE GENOMIC DNA]</scope>
    <source>
        <strain evidence="5 6">Bt9001</strain>
    </source>
</reference>
<feature type="region of interest" description="Disordered" evidence="3">
    <location>
        <begin position="1199"/>
        <end position="1246"/>
    </location>
</feature>
<dbReference type="EMBL" id="PQXH01000025">
    <property type="protein sequence ID" value="TGO16722.1"/>
    <property type="molecule type" value="Genomic_DNA"/>
</dbReference>
<evidence type="ECO:0000313" key="5">
    <source>
        <dbReference type="EMBL" id="TGO16722.1"/>
    </source>
</evidence>
<dbReference type="SMART" id="SM00225">
    <property type="entry name" value="BTB"/>
    <property type="match status" value="1"/>
</dbReference>
<dbReference type="Pfam" id="PF12796">
    <property type="entry name" value="Ank_2"/>
    <property type="match status" value="1"/>
</dbReference>
<dbReference type="CDD" id="cd18186">
    <property type="entry name" value="BTB_POZ_ZBTB_KLHL-like"/>
    <property type="match status" value="1"/>
</dbReference>
<dbReference type="PANTHER" id="PTHR22872">
    <property type="entry name" value="BTK-BINDING PROTEIN-RELATED"/>
    <property type="match status" value="1"/>
</dbReference>
<feature type="compositionally biased region" description="Polar residues" evidence="3">
    <location>
        <begin position="1211"/>
        <end position="1220"/>
    </location>
</feature>
<feature type="compositionally biased region" description="Polar residues" evidence="3">
    <location>
        <begin position="1402"/>
        <end position="1419"/>
    </location>
</feature>
<keyword evidence="1" id="KW-0677">Repeat</keyword>
<gene>
    <name evidence="5" type="ORF">BTUL_0025g00780</name>
</gene>
<feature type="region of interest" description="Disordered" evidence="3">
    <location>
        <begin position="1155"/>
        <end position="1184"/>
    </location>
</feature>
<dbReference type="InterPro" id="IPR002110">
    <property type="entry name" value="Ankyrin_rpt"/>
</dbReference>
<dbReference type="InterPro" id="IPR000210">
    <property type="entry name" value="BTB/POZ_dom"/>
</dbReference>
<dbReference type="SUPFAM" id="SSF48403">
    <property type="entry name" value="Ankyrin repeat"/>
    <property type="match status" value="1"/>
</dbReference>
<dbReference type="Gene3D" id="3.30.710.10">
    <property type="entry name" value="Potassium Channel Kv1.1, Chain A"/>
    <property type="match status" value="1"/>
</dbReference>
<dbReference type="Pfam" id="PF00651">
    <property type="entry name" value="BTB"/>
    <property type="match status" value="1"/>
</dbReference>
<dbReference type="PROSITE" id="PS50012">
    <property type="entry name" value="RCC1_3"/>
    <property type="match status" value="3"/>
</dbReference>
<evidence type="ECO:0000256" key="3">
    <source>
        <dbReference type="SAM" id="MobiDB-lite"/>
    </source>
</evidence>
<dbReference type="InterPro" id="IPR000408">
    <property type="entry name" value="Reg_chr_condens"/>
</dbReference>
<evidence type="ECO:0000256" key="2">
    <source>
        <dbReference type="PROSITE-ProRule" id="PRU00235"/>
    </source>
</evidence>
<accession>A0A4Z1F0X9</accession>
<evidence type="ECO:0000313" key="6">
    <source>
        <dbReference type="Proteomes" id="UP000297777"/>
    </source>
</evidence>
<dbReference type="InterPro" id="IPR051625">
    <property type="entry name" value="Signaling_Regulatory_Domain"/>
</dbReference>
<dbReference type="Gene3D" id="1.25.40.20">
    <property type="entry name" value="Ankyrin repeat-containing domain"/>
    <property type="match status" value="1"/>
</dbReference>
<dbReference type="InterPro" id="IPR011333">
    <property type="entry name" value="SKP1/BTB/POZ_sf"/>
</dbReference>
<feature type="region of interest" description="Disordered" evidence="3">
    <location>
        <begin position="1288"/>
        <end position="1353"/>
    </location>
</feature>
<feature type="compositionally biased region" description="Low complexity" evidence="3">
    <location>
        <begin position="1288"/>
        <end position="1300"/>
    </location>
</feature>
<protein>
    <recommendedName>
        <fullName evidence="4">BTB domain-containing protein</fullName>
    </recommendedName>
</protein>
<name>A0A4Z1F0X9_9HELO</name>
<feature type="repeat" description="RCC1" evidence="2">
    <location>
        <begin position="387"/>
        <end position="447"/>
    </location>
</feature>
<dbReference type="SUPFAM" id="SSF50985">
    <property type="entry name" value="RCC1/BLIP-II"/>
    <property type="match status" value="1"/>
</dbReference>
<feature type="region of interest" description="Disordered" evidence="3">
    <location>
        <begin position="1368"/>
        <end position="1454"/>
    </location>
</feature>
<comment type="caution">
    <text evidence="5">The sequence shown here is derived from an EMBL/GenBank/DDBJ whole genome shotgun (WGS) entry which is preliminary data.</text>
</comment>
<feature type="compositionally biased region" description="Polar residues" evidence="3">
    <location>
        <begin position="1229"/>
        <end position="1246"/>
    </location>
</feature>
<dbReference type="Gene3D" id="2.130.10.30">
    <property type="entry name" value="Regulator of chromosome condensation 1/beta-lactamase-inhibitor protein II"/>
    <property type="match status" value="1"/>
</dbReference>
<feature type="region of interest" description="Disordered" evidence="3">
    <location>
        <begin position="1503"/>
        <end position="1593"/>
    </location>
</feature>
<dbReference type="PROSITE" id="PS50097">
    <property type="entry name" value="BTB"/>
    <property type="match status" value="1"/>
</dbReference>
<sequence>MSNLLWKYYLEDDVDKFRRILANVANPSHTLKGHGGGSAFSSSFGNKIGSSGGLGTSPKTFGKSRKASGPAGNINGAKGQGNAISRAELNSRDHTGLTVLHRAASSTAVNAIEFATALIDHPSIDLYIQDTESGWTALHRALYFGNVTIARAIIERDSKDRATGNTGAKPDSSVIKIKDREGNTPFDVYNATIAPRSIREYIREQRLRRHERDDDSNDGDSELLKNDVSEPESIDGDELFAFGSNKNFSLGFGDQDDRQYPERITLKRPDRLLFQFYENYLDSVRHDNPAAGHENFPTTVSELPSMIQNRPIIIQDVVLSKLSSAVLTTDPESNLYMCGFGPGGRLGMGDETTRFNYVPVDQGGLAGKKVSTVALGQNHTLAVSSEGEIFSWGTNTWGQLGYNLPRPALKDEEPFCTTPRQIFGPLKRETIVGIAASAIHSVAHTSSSLFCWGKNEGQLGLMDSDSRSLEAQPVPRRVAASLFKSSIVKVSAINSATICLLGNHTVCVFTNYGYNMVKFPLHESFTNYYLQSTSFTTRYDNESNNITNIESGGDTIAAISGRGDLYTFNVRKVDTKVAAASTTNPSKIKEALSQPQRVWSLRKGNWDGIKSVGVAENGSVIVCTQAGAVWRRVKRAKNKDSFTGNSDYDRKDFKFQRVPGLTKVVAVRSNPFGVFAAIRKDCDVTRTQVTIEEEKLLEDLEPLSSIKDLVASEYPAEQHAKWKDRFENLASECGSVLAAVITSPDLEGDVEHLFMGQNFDSGYDIELCTSTSDVAIPVHSFLVAGRSSVLRSLLAEFRYSGNASLPDRSKSEPDILNIQTGTSGRIRITFSGLDFITLVNVVIFLYQDEVADVWNFANYYPHLAFRYRKVRGQLMELGSYLNMEYFNGPGLHRRPSDSITTDMDNAIKDEKFFDGCDALVELDGGEIPIHSALACQRCPFFDGLFNGRSGGQWLAGRRVENTGPIRIDLKHIAPETFEVVLRYLYVDIGPELFDHIVSTDIDEFSELILDVMSVANELMIDRLSQICQHVLGRFVTTRNVCNIVNAIAPCSIIELKHAGLEYMCLQLESMLENHLLDDLDEELVLELDEVVRDNQLHCLPFAKSGRADLDLHEKYPELAEDLDEERRRRLGDMMFRAHLKDEDSRLSSSFKMRMGSIDDNLSSPSNEKARRRSRVAKNEPFSPSIRPKDVVADLMFDMDDDELPGSPPDLNLTTDLTSASPGGPATPRFPTSSSTPMIVESGSPTDLPSSAGLGIKYPPDTPQSATKTWSSPNLSLKLDMKEIMAQASTSRTSNLSLSLSAQKAKDEEATAKSATPRLSQKERKKQQAAFQQAVQTPVSKGKEKASSPWQVAGVGSRTNLKEILDKENKSSPVSLAPLPTISPAISPANTPSTARRVASPDTRFSGQKRNDSSSITKAQKPSPGPSKQPIPSSRSTPLIPHSKSYKAPASKAEPSLQLSMADIIGMQQREQEVIKEAVAKRSLQEIQEEQKFQEWWDQESKRAIEEEAQRMKAFSSGAGRGGSKSGSGRGKGGTRGRGGRGRGGGGGGGGSGGGGGEPVRGGSGGEPVKGGGSGSGSGRRGRGRPQEKTNAAQ</sequence>
<feature type="region of interest" description="Disordered" evidence="3">
    <location>
        <begin position="54"/>
        <end position="80"/>
    </location>
</feature>
<dbReference type="OrthoDB" id="1893551at2759"/>
<dbReference type="InterPro" id="IPR036770">
    <property type="entry name" value="Ankyrin_rpt-contain_sf"/>
</dbReference>
<feature type="compositionally biased region" description="Gly residues" evidence="3">
    <location>
        <begin position="1541"/>
        <end position="1578"/>
    </location>
</feature>
<organism evidence="5 6">
    <name type="scientific">Botrytis tulipae</name>
    <dbReference type="NCBI Taxonomy" id="87230"/>
    <lineage>
        <taxon>Eukaryota</taxon>
        <taxon>Fungi</taxon>
        <taxon>Dikarya</taxon>
        <taxon>Ascomycota</taxon>
        <taxon>Pezizomycotina</taxon>
        <taxon>Leotiomycetes</taxon>
        <taxon>Helotiales</taxon>
        <taxon>Sclerotiniaceae</taxon>
        <taxon>Botrytis</taxon>
    </lineage>
</organism>
<evidence type="ECO:0000256" key="1">
    <source>
        <dbReference type="ARBA" id="ARBA00022737"/>
    </source>
</evidence>
<dbReference type="Proteomes" id="UP000297777">
    <property type="component" value="Unassembled WGS sequence"/>
</dbReference>
<feature type="compositionally biased region" description="Gly residues" evidence="3">
    <location>
        <begin position="1518"/>
        <end position="1531"/>
    </location>
</feature>
<dbReference type="CDD" id="cd18500">
    <property type="entry name" value="BACK_IBtk"/>
    <property type="match status" value="1"/>
</dbReference>
<keyword evidence="6" id="KW-1185">Reference proteome</keyword>
<evidence type="ECO:0000259" key="4">
    <source>
        <dbReference type="PROSITE" id="PS50097"/>
    </source>
</evidence>
<feature type="domain" description="BTB" evidence="4">
    <location>
        <begin position="916"/>
        <end position="985"/>
    </location>
</feature>
<proteinExistence type="predicted"/>
<feature type="region of interest" description="Disordered" evidence="3">
    <location>
        <begin position="205"/>
        <end position="230"/>
    </location>
</feature>
<dbReference type="InterPro" id="IPR009091">
    <property type="entry name" value="RCC1/BLIP-II"/>
</dbReference>
<feature type="repeat" description="RCC1" evidence="2">
    <location>
        <begin position="333"/>
        <end position="386"/>
    </location>
</feature>
<dbReference type="PANTHER" id="PTHR22872:SF2">
    <property type="entry name" value="INHIBITOR OF BRUTON TYROSINE KINASE"/>
    <property type="match status" value="1"/>
</dbReference>
<dbReference type="Pfam" id="PF00415">
    <property type="entry name" value="RCC1"/>
    <property type="match status" value="2"/>
</dbReference>
<feature type="repeat" description="RCC1" evidence="2">
    <location>
        <begin position="447"/>
        <end position="503"/>
    </location>
</feature>
<dbReference type="SUPFAM" id="SSF54695">
    <property type="entry name" value="POZ domain"/>
    <property type="match status" value="1"/>
</dbReference>